<reference evidence="3" key="1">
    <citation type="submission" date="2016-01" db="EMBL/GenBank/DDBJ databases">
        <authorList>
            <person name="Mitreva M."/>
            <person name="Pepin K.H."/>
            <person name="Mihindukulasuriya K.A."/>
            <person name="Fulton R."/>
            <person name="Fronick C."/>
            <person name="O'Laughlin M."/>
            <person name="Miner T."/>
            <person name="Herter B."/>
            <person name="Rosa B.A."/>
            <person name="Cordes M."/>
            <person name="Tomlinson C."/>
            <person name="Wollam A."/>
            <person name="Palsikar V.B."/>
            <person name="Mardis E.R."/>
            <person name="Wilson R.K."/>
        </authorList>
    </citation>
    <scope>NUCLEOTIDE SEQUENCE [LARGE SCALE GENOMIC DNA]</scope>
    <source>
        <strain evidence="3">KA00683</strain>
    </source>
</reference>
<dbReference type="RefSeq" id="WP_060935221.1">
    <property type="nucleotide sequence ID" value="NZ_KQ960437.1"/>
</dbReference>
<dbReference type="OrthoDB" id="1118958at2"/>
<dbReference type="EMBL" id="LSDK01000057">
    <property type="protein sequence ID" value="KXB76707.1"/>
    <property type="molecule type" value="Genomic_DNA"/>
</dbReference>
<protein>
    <recommendedName>
        <fullName evidence="4">DUF3575 domain-containing protein</fullName>
    </recommendedName>
</protein>
<dbReference type="Proteomes" id="UP000070224">
    <property type="component" value="Unassembled WGS sequence"/>
</dbReference>
<feature type="chain" id="PRO_5007462431" description="DUF3575 domain-containing protein" evidence="1">
    <location>
        <begin position="20"/>
        <end position="263"/>
    </location>
</feature>
<evidence type="ECO:0000256" key="1">
    <source>
        <dbReference type="SAM" id="SignalP"/>
    </source>
</evidence>
<dbReference type="PATRIC" id="fig|322095.3.peg.805"/>
<proteinExistence type="predicted"/>
<name>A0A134B9T4_9PORP</name>
<evidence type="ECO:0000313" key="2">
    <source>
        <dbReference type="EMBL" id="KXB76707.1"/>
    </source>
</evidence>
<feature type="signal peptide" evidence="1">
    <location>
        <begin position="1"/>
        <end position="19"/>
    </location>
</feature>
<evidence type="ECO:0000313" key="3">
    <source>
        <dbReference type="Proteomes" id="UP000070224"/>
    </source>
</evidence>
<dbReference type="AlphaFoldDB" id="A0A134B9T4"/>
<dbReference type="STRING" id="322095.HMPREF3185_00818"/>
<comment type="caution">
    <text evidence="2">The sequence shown here is derived from an EMBL/GenBank/DDBJ whole genome shotgun (WGS) entry which is preliminary data.</text>
</comment>
<evidence type="ECO:0008006" key="4">
    <source>
        <dbReference type="Google" id="ProtNLM"/>
    </source>
</evidence>
<sequence length="263" mass="29502">MIKRLTPLLFALGTLPVLAQETPKPDPTQAYSLLDGKTIIKTNPFSDIFGNLNLKVERIITDGLSAQLSVFASPKANQGRQFGAFHDITSVTSSIALYSFQPKYVAVVPQVRWYLNDGLGYGFYMQAYYHYQHTQFTNQEISAHRTLIGNNTPEFTLVYDGQATMHGFGFGVGAQWLFGRRKNVVLDWYIAGIGRGFVRGKLTGSYTSALDQQSFTERIREELPNQGEGTEFSFDATQPKVTVSKIKYQSYILDMGLSIGFRF</sequence>
<accession>A0A134B9T4</accession>
<organism evidence="2 3">
    <name type="scientific">Porphyromonas somerae</name>
    <dbReference type="NCBI Taxonomy" id="322095"/>
    <lineage>
        <taxon>Bacteria</taxon>
        <taxon>Pseudomonadati</taxon>
        <taxon>Bacteroidota</taxon>
        <taxon>Bacteroidia</taxon>
        <taxon>Bacteroidales</taxon>
        <taxon>Porphyromonadaceae</taxon>
        <taxon>Porphyromonas</taxon>
    </lineage>
</organism>
<keyword evidence="1" id="KW-0732">Signal</keyword>
<gene>
    <name evidence="2" type="ORF">HMPREF3185_00818</name>
</gene>
<keyword evidence="3" id="KW-1185">Reference proteome</keyword>